<dbReference type="SUPFAM" id="SSF53927">
    <property type="entry name" value="Cytidine deaminase-like"/>
    <property type="match status" value="1"/>
</dbReference>
<dbReference type="Proteomes" id="UP000317369">
    <property type="component" value="Chromosome"/>
</dbReference>
<protein>
    <submittedName>
        <fullName evidence="2">tRNA-specific adenosine deaminase</fullName>
        <ecNumber evidence="2">3.5.4.33</ecNumber>
    </submittedName>
</protein>
<dbReference type="GO" id="GO:0008835">
    <property type="term" value="F:diaminohydroxyphosphoribosylaminopyrimidine deaminase activity"/>
    <property type="evidence" value="ECO:0007669"/>
    <property type="project" value="TreeGrafter"/>
</dbReference>
<proteinExistence type="predicted"/>
<dbReference type="EMBL" id="CP036425">
    <property type="protein sequence ID" value="QDU32484.1"/>
    <property type="molecule type" value="Genomic_DNA"/>
</dbReference>
<dbReference type="KEGG" id="pcor:KS4_05160"/>
<evidence type="ECO:0000259" key="1">
    <source>
        <dbReference type="PROSITE" id="PS51747"/>
    </source>
</evidence>
<dbReference type="EC" id="3.5.4.33" evidence="2"/>
<dbReference type="AlphaFoldDB" id="A0A517YQJ2"/>
<dbReference type="Pfam" id="PF00383">
    <property type="entry name" value="dCMP_cyt_deam_1"/>
    <property type="match status" value="1"/>
</dbReference>
<keyword evidence="2" id="KW-0378">Hydrolase</keyword>
<evidence type="ECO:0000313" key="2">
    <source>
        <dbReference type="EMBL" id="QDU32484.1"/>
    </source>
</evidence>
<sequence length="151" mass="16604">MTEHDLLDVAIKEARKGLTEGGVPIGSAIMDAQGHIVGKGHNLIFQTKDPTAHAEMCAARTAGIRNDWQSFTLATTLSPCLMCSGLITFYQIPRIIIGDDTTVPGARNTLSRHQISFEILNDPSCIDMLQTWIDENPKKWAVIEGHEHPNN</sequence>
<dbReference type="RefSeq" id="WP_200761483.1">
    <property type="nucleotide sequence ID" value="NZ_CP036425.1"/>
</dbReference>
<keyword evidence="3" id="KW-1185">Reference proteome</keyword>
<evidence type="ECO:0000313" key="3">
    <source>
        <dbReference type="Proteomes" id="UP000317369"/>
    </source>
</evidence>
<dbReference type="GO" id="GO:0052717">
    <property type="term" value="F:tRNA-specific adenosine-34 deaminase activity"/>
    <property type="evidence" value="ECO:0007669"/>
    <property type="project" value="UniProtKB-EC"/>
</dbReference>
<dbReference type="PROSITE" id="PS51747">
    <property type="entry name" value="CYT_DCMP_DEAMINASES_2"/>
    <property type="match status" value="1"/>
</dbReference>
<feature type="domain" description="CMP/dCMP-type deaminase" evidence="1">
    <location>
        <begin position="1"/>
        <end position="110"/>
    </location>
</feature>
<dbReference type="PANTHER" id="PTHR11079">
    <property type="entry name" value="CYTOSINE DEAMINASE FAMILY MEMBER"/>
    <property type="match status" value="1"/>
</dbReference>
<dbReference type="CDD" id="cd01285">
    <property type="entry name" value="nucleoside_deaminase"/>
    <property type="match status" value="1"/>
</dbReference>
<organism evidence="2 3">
    <name type="scientific">Poriferisphaera corsica</name>
    <dbReference type="NCBI Taxonomy" id="2528020"/>
    <lineage>
        <taxon>Bacteria</taxon>
        <taxon>Pseudomonadati</taxon>
        <taxon>Planctomycetota</taxon>
        <taxon>Phycisphaerae</taxon>
        <taxon>Phycisphaerales</taxon>
        <taxon>Phycisphaeraceae</taxon>
        <taxon>Poriferisphaera</taxon>
    </lineage>
</organism>
<gene>
    <name evidence="2" type="primary">tadA_2</name>
    <name evidence="2" type="ORF">KS4_05160</name>
</gene>
<accession>A0A517YQJ2</accession>
<reference evidence="2 3" key="1">
    <citation type="submission" date="2019-02" db="EMBL/GenBank/DDBJ databases">
        <title>Deep-cultivation of Planctomycetes and their phenomic and genomic characterization uncovers novel biology.</title>
        <authorList>
            <person name="Wiegand S."/>
            <person name="Jogler M."/>
            <person name="Boedeker C."/>
            <person name="Pinto D."/>
            <person name="Vollmers J."/>
            <person name="Rivas-Marin E."/>
            <person name="Kohn T."/>
            <person name="Peeters S.H."/>
            <person name="Heuer A."/>
            <person name="Rast P."/>
            <person name="Oberbeckmann S."/>
            <person name="Bunk B."/>
            <person name="Jeske O."/>
            <person name="Meyerdierks A."/>
            <person name="Storesund J.E."/>
            <person name="Kallscheuer N."/>
            <person name="Luecker S."/>
            <person name="Lage O.M."/>
            <person name="Pohl T."/>
            <person name="Merkel B.J."/>
            <person name="Hornburger P."/>
            <person name="Mueller R.-W."/>
            <person name="Bruemmer F."/>
            <person name="Labrenz M."/>
            <person name="Spormann A.M."/>
            <person name="Op den Camp H."/>
            <person name="Overmann J."/>
            <person name="Amann R."/>
            <person name="Jetten M.S.M."/>
            <person name="Mascher T."/>
            <person name="Medema M.H."/>
            <person name="Devos D.P."/>
            <person name="Kaster A.-K."/>
            <person name="Ovreas L."/>
            <person name="Rohde M."/>
            <person name="Galperin M.Y."/>
            <person name="Jogler C."/>
        </authorList>
    </citation>
    <scope>NUCLEOTIDE SEQUENCE [LARGE SCALE GENOMIC DNA]</scope>
    <source>
        <strain evidence="2 3">KS4</strain>
    </source>
</reference>
<dbReference type="InterPro" id="IPR016193">
    <property type="entry name" value="Cytidine_deaminase-like"/>
</dbReference>
<dbReference type="Gene3D" id="3.40.140.10">
    <property type="entry name" value="Cytidine Deaminase, domain 2"/>
    <property type="match status" value="1"/>
</dbReference>
<dbReference type="InterPro" id="IPR002125">
    <property type="entry name" value="CMP_dCMP_dom"/>
</dbReference>
<name>A0A517YQJ2_9BACT</name>
<dbReference type="PANTHER" id="PTHR11079:SF190">
    <property type="entry name" value="CYTOSINE DEAMINASE"/>
    <property type="match status" value="1"/>
</dbReference>